<dbReference type="AlphaFoldDB" id="S8CH40"/>
<protein>
    <recommendedName>
        <fullName evidence="4">Dirigent protein</fullName>
    </recommendedName>
</protein>
<comment type="subcellular location">
    <subcellularLocation>
        <location evidence="4">Secreted</location>
        <location evidence="4">Extracellular space</location>
        <location evidence="4">Apoplast</location>
    </subcellularLocation>
</comment>
<evidence type="ECO:0000256" key="3">
    <source>
        <dbReference type="ARBA" id="ARBA00022525"/>
    </source>
</evidence>
<reference evidence="5 6" key="1">
    <citation type="journal article" date="2013" name="BMC Genomics">
        <title>The miniature genome of a carnivorous plant Genlisea aurea contains a low number of genes and short non-coding sequences.</title>
        <authorList>
            <person name="Leushkin E.V."/>
            <person name="Sutormin R.A."/>
            <person name="Nabieva E.R."/>
            <person name="Penin A.A."/>
            <person name="Kondrashov A.S."/>
            <person name="Logacheva M.D."/>
        </authorList>
    </citation>
    <scope>NUCLEOTIDE SEQUENCE [LARGE SCALE GENOMIC DNA]</scope>
</reference>
<dbReference type="GO" id="GO:0009699">
    <property type="term" value="P:phenylpropanoid biosynthetic process"/>
    <property type="evidence" value="ECO:0007669"/>
    <property type="project" value="UniProtKB-ARBA"/>
</dbReference>
<gene>
    <name evidence="5" type="ORF">M569_08466</name>
</gene>
<dbReference type="GO" id="GO:0048046">
    <property type="term" value="C:apoplast"/>
    <property type="evidence" value="ECO:0007669"/>
    <property type="project" value="UniProtKB-SubCell"/>
</dbReference>
<organism evidence="5 6">
    <name type="scientific">Genlisea aurea</name>
    <dbReference type="NCBI Taxonomy" id="192259"/>
    <lineage>
        <taxon>Eukaryota</taxon>
        <taxon>Viridiplantae</taxon>
        <taxon>Streptophyta</taxon>
        <taxon>Embryophyta</taxon>
        <taxon>Tracheophyta</taxon>
        <taxon>Spermatophyta</taxon>
        <taxon>Magnoliopsida</taxon>
        <taxon>eudicotyledons</taxon>
        <taxon>Gunneridae</taxon>
        <taxon>Pentapetalae</taxon>
        <taxon>asterids</taxon>
        <taxon>lamiids</taxon>
        <taxon>Lamiales</taxon>
        <taxon>Lentibulariaceae</taxon>
        <taxon>Genlisea</taxon>
    </lineage>
</organism>
<dbReference type="PANTHER" id="PTHR21495">
    <property type="entry name" value="NUCLEOPORIN-RELATED"/>
    <property type="match status" value="1"/>
</dbReference>
<name>S8CH40_9LAMI</name>
<dbReference type="OrthoDB" id="1864232at2759"/>
<evidence type="ECO:0000256" key="2">
    <source>
        <dbReference type="ARBA" id="ARBA00011738"/>
    </source>
</evidence>
<evidence type="ECO:0000256" key="4">
    <source>
        <dbReference type="RuleBase" id="RU363099"/>
    </source>
</evidence>
<proteinExistence type="inferred from homology"/>
<dbReference type="InterPro" id="IPR044859">
    <property type="entry name" value="Allene_oxi_cyc_Dirigent"/>
</dbReference>
<accession>S8CH40</accession>
<comment type="caution">
    <text evidence="5">The sequence shown here is derived from an EMBL/GenBank/DDBJ whole genome shotgun (WGS) entry which is preliminary data.</text>
</comment>
<dbReference type="InterPro" id="IPR004265">
    <property type="entry name" value="Dirigent"/>
</dbReference>
<dbReference type="EMBL" id="AUSU01003746">
    <property type="protein sequence ID" value="EPS66314.1"/>
    <property type="molecule type" value="Genomic_DNA"/>
</dbReference>
<dbReference type="Proteomes" id="UP000015453">
    <property type="component" value="Unassembled WGS sequence"/>
</dbReference>
<comment type="similarity">
    <text evidence="1 4">Belongs to the plant dirigent protein family.</text>
</comment>
<comment type="subunit">
    <text evidence="2 4">Homodimer.</text>
</comment>
<keyword evidence="6" id="KW-1185">Reference proteome</keyword>
<dbReference type="Gene3D" id="2.40.480.10">
    <property type="entry name" value="Allene oxide cyclase-like"/>
    <property type="match status" value="1"/>
</dbReference>
<dbReference type="Pfam" id="PF03018">
    <property type="entry name" value="Dirigent"/>
    <property type="match status" value="1"/>
</dbReference>
<evidence type="ECO:0000313" key="5">
    <source>
        <dbReference type="EMBL" id="EPS66314.1"/>
    </source>
</evidence>
<evidence type="ECO:0000313" key="6">
    <source>
        <dbReference type="Proteomes" id="UP000015453"/>
    </source>
</evidence>
<keyword evidence="3 4" id="KW-0964">Secreted</keyword>
<comment type="function">
    <text evidence="4">Dirigent proteins impart stereoselectivity on the phenoxy radical-coupling reaction, yielding optically active lignans from two molecules of coniferyl alcohol in the biosynthesis of lignans, flavonolignans, and alkaloids and thus plays a central role in plant secondary metabolism.</text>
</comment>
<sequence length="188" mass="20401">MATKGRGRGTGPEPDLERFKALLGSKEKFARLHFYVQDALGGPNATVWEIARATVTDQSKTSFGQLRVVDDLLTVGLDRDSEKLGRVQGTIASTGIDQTALTTNLNFYFTEGPYQGSTLCIVGRNPIDEKDRELAVVGGTGVFKAARGYAVTNTLSFDPVNNYGVLEYTMFVSYFDYGGGHPADISQD</sequence>
<evidence type="ECO:0000256" key="1">
    <source>
        <dbReference type="ARBA" id="ARBA00010746"/>
    </source>
</evidence>
<keyword evidence="4" id="KW-0052">Apoplast</keyword>